<organism evidence="2 3">
    <name type="scientific">Thermomonas fusca</name>
    <dbReference type="NCBI Taxonomy" id="215690"/>
    <lineage>
        <taxon>Bacteria</taxon>
        <taxon>Pseudomonadati</taxon>
        <taxon>Pseudomonadota</taxon>
        <taxon>Gammaproteobacteria</taxon>
        <taxon>Lysobacterales</taxon>
        <taxon>Lysobacteraceae</taxon>
        <taxon>Thermomonas</taxon>
    </lineage>
</organism>
<protein>
    <submittedName>
        <fullName evidence="2">AsmA family protein</fullName>
    </submittedName>
</protein>
<dbReference type="PANTHER" id="PTHR30441">
    <property type="entry name" value="DUF748 DOMAIN-CONTAINING PROTEIN"/>
    <property type="match status" value="1"/>
</dbReference>
<reference evidence="2 3" key="1">
    <citation type="submission" date="2019-04" db="EMBL/GenBank/DDBJ databases">
        <authorList>
            <person name="Grouzdev D.S."/>
            <person name="Nazina T.N."/>
        </authorList>
    </citation>
    <scope>NUCLEOTIDE SEQUENCE [LARGE SCALE GENOMIC DNA]</scope>
    <source>
        <strain evidence="2 3">SHC 3-19</strain>
    </source>
</reference>
<keyword evidence="3" id="KW-1185">Reference proteome</keyword>
<dbReference type="RefSeq" id="WP_138347851.1">
    <property type="nucleotide sequence ID" value="NZ_SROY01000001.1"/>
</dbReference>
<dbReference type="InterPro" id="IPR007844">
    <property type="entry name" value="AsmA"/>
</dbReference>
<dbReference type="GO" id="GO:0090313">
    <property type="term" value="P:regulation of protein targeting to membrane"/>
    <property type="evidence" value="ECO:0007669"/>
    <property type="project" value="TreeGrafter"/>
</dbReference>
<evidence type="ECO:0000313" key="2">
    <source>
        <dbReference type="EMBL" id="TLX23285.1"/>
    </source>
</evidence>
<dbReference type="Proteomes" id="UP000308508">
    <property type="component" value="Unassembled WGS sequence"/>
</dbReference>
<evidence type="ECO:0000259" key="1">
    <source>
        <dbReference type="Pfam" id="PF05170"/>
    </source>
</evidence>
<dbReference type="Pfam" id="PF05170">
    <property type="entry name" value="AsmA"/>
    <property type="match status" value="2"/>
</dbReference>
<dbReference type="PANTHER" id="PTHR30441:SF9">
    <property type="entry name" value="ASMA FAMILY PROTEIN YHJG"/>
    <property type="match status" value="1"/>
</dbReference>
<dbReference type="GO" id="GO:0005886">
    <property type="term" value="C:plasma membrane"/>
    <property type="evidence" value="ECO:0007669"/>
    <property type="project" value="TreeGrafter"/>
</dbReference>
<dbReference type="AlphaFoldDB" id="A0A5R9PIG8"/>
<feature type="domain" description="AsmA" evidence="1">
    <location>
        <begin position="2"/>
        <end position="117"/>
    </location>
</feature>
<accession>A0A5R9PIG8</accession>
<comment type="caution">
    <text evidence="2">The sequence shown here is derived from an EMBL/GenBank/DDBJ whole genome shotgun (WGS) entry which is preliminary data.</text>
</comment>
<name>A0A5R9PIG8_9GAMM</name>
<evidence type="ECO:0000313" key="3">
    <source>
        <dbReference type="Proteomes" id="UP000308508"/>
    </source>
</evidence>
<sequence length="629" mass="68235">MAFAGLLLALAVLILLWDWNWFKGPIEHHVSAQTGREFRIEGDLDVDLGSTSTISAAGLRLANAPWAREPQMARVERLQFDLRLWPLLRGELQIPRIVLARPVLHLQRQPGGSGNWVFGKRGDSRLPEFRNIHIAGGQLGFYDPARKTDIQLALDSQPRRKGDAEPPIAVKGGGRWSGNAFTVAGSAESPLELRRTRRPYRIDLRAAAGATRAHARGTLLDPLRFRDFDLKLALRGKNLADLYPLIGVVTPDTPPFSLDGRLTRDIAAKRTTWHYDGFTGKVGDSDLSGDAAVTTGGARPLLQADLQSRRLDLDDLAGFLGGAPQAGESTNPELAARAATQNASARLLPDKPYELDRLRAMDADVRLKAHRINAPSLPLDDMDAHLLLEDGMLRLEPLNFGVAGGDIRSTIRMDARRTPIRTRAQVKVRGLALEKLLPTPDMAKDAIGRISGDMALAGSGNSVARMLGSADGEVAIGMGRGRISNLVMELAGLDVQEALKFLLTKDRRVPIRCAWGDFAVAGGVMTSRGLAFDTTDTILVGEGRISLRDETLDLKLRPRPKDRSLFVFRAPLLVGGTFKDPSFRPDLARVGLRAALALALSSIAPPAALLATFEPGPGKDSDCGGRYAR</sequence>
<dbReference type="InterPro" id="IPR052894">
    <property type="entry name" value="AsmA-related"/>
</dbReference>
<proteinExistence type="predicted"/>
<dbReference type="EMBL" id="SROY01000001">
    <property type="protein sequence ID" value="TLX23285.1"/>
    <property type="molecule type" value="Genomic_DNA"/>
</dbReference>
<gene>
    <name evidence="2" type="ORF">E5S66_03985</name>
</gene>
<feature type="domain" description="AsmA" evidence="1">
    <location>
        <begin position="205"/>
        <end position="528"/>
    </location>
</feature>